<dbReference type="Proteomes" id="UP000286907">
    <property type="component" value="Chromosome"/>
</dbReference>
<evidence type="ECO:0008006" key="5">
    <source>
        <dbReference type="Google" id="ProtNLM"/>
    </source>
</evidence>
<dbReference type="EMBL" id="SDWY01000001">
    <property type="protein sequence ID" value="MDN6899629.1"/>
    <property type="molecule type" value="Genomic_DNA"/>
</dbReference>
<evidence type="ECO:0000313" key="2">
    <source>
        <dbReference type="EMBL" id="QAS70317.1"/>
    </source>
</evidence>
<reference evidence="2" key="3">
    <citation type="submission" date="2020-01" db="EMBL/GenBank/DDBJ databases">
        <authorList>
            <person name="Cousin F.J."/>
            <person name="Le Guellec R."/>
            <person name="Cretenet M."/>
        </authorList>
    </citation>
    <scope>NUCLEOTIDE SEQUENCE</scope>
    <source>
        <strain evidence="2">UCMA 15228</strain>
    </source>
</reference>
<evidence type="ECO:0000313" key="3">
    <source>
        <dbReference type="Proteomes" id="UP000286907"/>
    </source>
</evidence>
<keyword evidence="3" id="KW-1185">Reference proteome</keyword>
<gene>
    <name evidence="2" type="ORF">DLJ48_07170</name>
    <name evidence="1" type="ORF">EVC35_01220</name>
</gene>
<proteinExistence type="predicted"/>
<reference evidence="1" key="2">
    <citation type="submission" date="2019-01" db="EMBL/GenBank/DDBJ databases">
        <title>Oenococcus sicerae UCMA17102.</title>
        <authorList>
            <person name="Cousin F.J."/>
            <person name="Le Guellec R."/>
            <person name="Cretenet M."/>
        </authorList>
    </citation>
    <scope>NUCLEOTIDE SEQUENCE</scope>
    <source>
        <strain evidence="1">UCMA17102</strain>
    </source>
</reference>
<evidence type="ECO:0000313" key="4">
    <source>
        <dbReference type="Proteomes" id="UP001167919"/>
    </source>
</evidence>
<protein>
    <recommendedName>
        <fullName evidence="5">DUF2187 domain-containing protein</fullName>
    </recommendedName>
</protein>
<accession>A0AAJ1VMX6</accession>
<dbReference type="AlphaFoldDB" id="A0AAJ1VMX6"/>
<reference evidence="2 3" key="1">
    <citation type="journal article" date="2019" name="Syst. Appl. Microbiol.">
        <title>Oenococcus sicerae sp. nov., isolated from French cider.</title>
        <authorList>
            <person name="Cousin F.J."/>
            <person name="Le Guellec R."/>
            <person name="Chagnot C."/>
            <person name="Goux D."/>
            <person name="Dalmasso M."/>
            <person name="Laplace J.M."/>
            <person name="Cretenet M."/>
        </authorList>
    </citation>
    <scope>NUCLEOTIDE SEQUENCE [LARGE SCALE GENOMIC DNA]</scope>
    <source>
        <strain evidence="2 3">UCMA 15228</strain>
    </source>
</reference>
<dbReference type="RefSeq" id="WP_128686784.1">
    <property type="nucleotide sequence ID" value="NZ_CP029684.2"/>
</dbReference>
<dbReference type="EMBL" id="CP029684">
    <property type="protein sequence ID" value="QAS70317.1"/>
    <property type="molecule type" value="Genomic_DNA"/>
</dbReference>
<sequence length="92" mass="10443">MPLKPNELAEQNSKFRIGDVLLAEPYGGLQHPITGQVERIYEHSLLIEIIDNQKDDQVTVTEMNHRAVVPMDSVEIIKHGPKPKIDDDDTEK</sequence>
<dbReference type="Proteomes" id="UP001167919">
    <property type="component" value="Unassembled WGS sequence"/>
</dbReference>
<evidence type="ECO:0000313" key="1">
    <source>
        <dbReference type="EMBL" id="MDN6899629.1"/>
    </source>
</evidence>
<organism evidence="1 4">
    <name type="scientific">Oenococcus sicerae</name>
    <dbReference type="NCBI Taxonomy" id="2203724"/>
    <lineage>
        <taxon>Bacteria</taxon>
        <taxon>Bacillati</taxon>
        <taxon>Bacillota</taxon>
        <taxon>Bacilli</taxon>
        <taxon>Lactobacillales</taxon>
        <taxon>Lactobacillaceae</taxon>
        <taxon>Oenococcus</taxon>
    </lineage>
</organism>
<name>A0AAJ1VMX6_9LACO</name>